<name>A0A150GHC3_GONPE</name>
<evidence type="ECO:0000313" key="11">
    <source>
        <dbReference type="Proteomes" id="UP000075714"/>
    </source>
</evidence>
<evidence type="ECO:0000256" key="7">
    <source>
        <dbReference type="ARBA" id="ARBA00023157"/>
    </source>
</evidence>
<evidence type="ECO:0000256" key="3">
    <source>
        <dbReference type="ARBA" id="ARBA00022694"/>
    </source>
</evidence>
<dbReference type="GO" id="GO:0016740">
    <property type="term" value="F:transferase activity"/>
    <property type="evidence" value="ECO:0007669"/>
    <property type="project" value="UniProtKB-KW"/>
</dbReference>
<dbReference type="InterPro" id="IPR014729">
    <property type="entry name" value="Rossmann-like_a/b/a_fold"/>
</dbReference>
<sequence length="231" mass="24791">MSGQQGDDGFAAPPPEEWANHELLMAGCEPGRQLNVAVLLSGGVDSSLALRLLKAAGHRNFWDSCPWEQDLEYARKVRYVVAKDTLHNAVLVSRQYYDDSKQRRAFSCGPFNWLHPTVRPRASAPVGDPRVGGGSAASETRTEAAEAAPEPLLVKVRHGPGIYSCTLWLHDENGDSSYGADTYGTVVLEKDDQGLAAGQYAVFYQGGRCLGCAVIRGTLDVGAATQSVTPA</sequence>
<dbReference type="GO" id="GO:0008033">
    <property type="term" value="P:tRNA processing"/>
    <property type="evidence" value="ECO:0007669"/>
    <property type="project" value="UniProtKB-KW"/>
</dbReference>
<dbReference type="SUPFAM" id="SSF52402">
    <property type="entry name" value="Adenine nucleotide alpha hydrolases-like"/>
    <property type="match status" value="1"/>
</dbReference>
<dbReference type="Gene3D" id="3.40.50.620">
    <property type="entry name" value="HUPs"/>
    <property type="match status" value="1"/>
</dbReference>
<evidence type="ECO:0000259" key="9">
    <source>
        <dbReference type="Pfam" id="PF20258"/>
    </source>
</evidence>
<protein>
    <recommendedName>
        <fullName evidence="9">tRNA-specific 2-thiouridylase MnmA-like C-terminal domain-containing protein</fullName>
    </recommendedName>
</protein>
<reference evidence="11" key="1">
    <citation type="journal article" date="2016" name="Nat. Commun.">
        <title>The Gonium pectorale genome demonstrates co-option of cell cycle regulation during the evolution of multicellularity.</title>
        <authorList>
            <person name="Hanschen E.R."/>
            <person name="Marriage T.N."/>
            <person name="Ferris P.J."/>
            <person name="Hamaji T."/>
            <person name="Toyoda A."/>
            <person name="Fujiyama A."/>
            <person name="Neme R."/>
            <person name="Noguchi H."/>
            <person name="Minakuchi Y."/>
            <person name="Suzuki M."/>
            <person name="Kawai-Toyooka H."/>
            <person name="Smith D.R."/>
            <person name="Sparks H."/>
            <person name="Anderson J."/>
            <person name="Bakaric R."/>
            <person name="Luria V."/>
            <person name="Karger A."/>
            <person name="Kirschner M.W."/>
            <person name="Durand P.M."/>
            <person name="Michod R.E."/>
            <person name="Nozaki H."/>
            <person name="Olson B.J."/>
        </authorList>
    </citation>
    <scope>NUCLEOTIDE SEQUENCE [LARGE SCALE GENOMIC DNA]</scope>
    <source>
        <strain evidence="11">NIES-2863</strain>
    </source>
</reference>
<dbReference type="InterPro" id="IPR051305">
    <property type="entry name" value="tRNA_2-thiouridylase_MnmA"/>
</dbReference>
<dbReference type="EMBL" id="LSYV01000024">
    <property type="protein sequence ID" value="KXZ49015.1"/>
    <property type="molecule type" value="Genomic_DNA"/>
</dbReference>
<evidence type="ECO:0000256" key="8">
    <source>
        <dbReference type="SAM" id="MobiDB-lite"/>
    </source>
</evidence>
<evidence type="ECO:0000313" key="10">
    <source>
        <dbReference type="EMBL" id="KXZ49015.1"/>
    </source>
</evidence>
<keyword evidence="2" id="KW-0808">Transferase</keyword>
<evidence type="ECO:0000256" key="1">
    <source>
        <dbReference type="ARBA" id="ARBA00022555"/>
    </source>
</evidence>
<keyword evidence="6" id="KW-0694">RNA-binding</keyword>
<keyword evidence="11" id="KW-1185">Reference proteome</keyword>
<evidence type="ECO:0000256" key="5">
    <source>
        <dbReference type="ARBA" id="ARBA00022840"/>
    </source>
</evidence>
<feature type="domain" description="tRNA-specific 2-thiouridylase MnmA-like C-terminal" evidence="9">
    <location>
        <begin position="148"/>
        <end position="215"/>
    </location>
</feature>
<dbReference type="PANTHER" id="PTHR43052:SF1">
    <property type="entry name" value="TRNA-5-TAURINOMETHYLURIDINE 2-SULFURTRANSFERASE"/>
    <property type="match status" value="1"/>
</dbReference>
<accession>A0A150GHC3</accession>
<evidence type="ECO:0000256" key="2">
    <source>
        <dbReference type="ARBA" id="ARBA00022679"/>
    </source>
</evidence>
<dbReference type="GO" id="GO:0005524">
    <property type="term" value="F:ATP binding"/>
    <property type="evidence" value="ECO:0007669"/>
    <property type="project" value="UniProtKB-KW"/>
</dbReference>
<dbReference type="AlphaFoldDB" id="A0A150GHC3"/>
<feature type="region of interest" description="Disordered" evidence="8">
    <location>
        <begin position="122"/>
        <end position="147"/>
    </location>
</feature>
<dbReference type="Proteomes" id="UP000075714">
    <property type="component" value="Unassembled WGS sequence"/>
</dbReference>
<dbReference type="OrthoDB" id="3685at2759"/>
<dbReference type="PANTHER" id="PTHR43052">
    <property type="match status" value="1"/>
</dbReference>
<proteinExistence type="predicted"/>
<dbReference type="STRING" id="33097.A0A150GHC3"/>
<gene>
    <name evidence="10" type="ORF">GPECTOR_23g104</name>
</gene>
<keyword evidence="3" id="KW-0819">tRNA processing</keyword>
<dbReference type="InterPro" id="IPR046885">
    <property type="entry name" value="MnmA-like_C"/>
</dbReference>
<dbReference type="GO" id="GO:0000049">
    <property type="term" value="F:tRNA binding"/>
    <property type="evidence" value="ECO:0007669"/>
    <property type="project" value="UniProtKB-KW"/>
</dbReference>
<evidence type="ECO:0000256" key="4">
    <source>
        <dbReference type="ARBA" id="ARBA00022741"/>
    </source>
</evidence>
<keyword evidence="1" id="KW-0820">tRNA-binding</keyword>
<organism evidence="10 11">
    <name type="scientific">Gonium pectorale</name>
    <name type="common">Green alga</name>
    <dbReference type="NCBI Taxonomy" id="33097"/>
    <lineage>
        <taxon>Eukaryota</taxon>
        <taxon>Viridiplantae</taxon>
        <taxon>Chlorophyta</taxon>
        <taxon>core chlorophytes</taxon>
        <taxon>Chlorophyceae</taxon>
        <taxon>CS clade</taxon>
        <taxon>Chlamydomonadales</taxon>
        <taxon>Volvocaceae</taxon>
        <taxon>Gonium</taxon>
    </lineage>
</organism>
<dbReference type="Gene3D" id="2.40.30.10">
    <property type="entry name" value="Translation factors"/>
    <property type="match status" value="1"/>
</dbReference>
<keyword evidence="7" id="KW-1015">Disulfide bond</keyword>
<keyword evidence="5" id="KW-0067">ATP-binding</keyword>
<dbReference type="Pfam" id="PF20258">
    <property type="entry name" value="tRNA_Me_trans_C"/>
    <property type="match status" value="1"/>
</dbReference>
<keyword evidence="4" id="KW-0547">Nucleotide-binding</keyword>
<comment type="caution">
    <text evidence="10">The sequence shown here is derived from an EMBL/GenBank/DDBJ whole genome shotgun (WGS) entry which is preliminary data.</text>
</comment>
<evidence type="ECO:0000256" key="6">
    <source>
        <dbReference type="ARBA" id="ARBA00022884"/>
    </source>
</evidence>